<keyword evidence="1" id="KW-0732">Signal</keyword>
<feature type="signal peptide" evidence="1">
    <location>
        <begin position="1"/>
        <end position="19"/>
    </location>
</feature>
<evidence type="ECO:0000313" key="2">
    <source>
        <dbReference type="EMBL" id="MBV3407309.1"/>
    </source>
</evidence>
<dbReference type="RefSeq" id="WP_217326126.1">
    <property type="nucleotide sequence ID" value="NZ_JAHOEK010000005.1"/>
</dbReference>
<evidence type="ECO:0000256" key="1">
    <source>
        <dbReference type="SAM" id="SignalP"/>
    </source>
</evidence>
<evidence type="ECO:0000313" key="3">
    <source>
        <dbReference type="Proteomes" id="UP001196316"/>
    </source>
</evidence>
<organism evidence="2 3">
    <name type="scientific">Segatella copri</name>
    <dbReference type="NCBI Taxonomy" id="165179"/>
    <lineage>
        <taxon>Bacteria</taxon>
        <taxon>Pseudomonadati</taxon>
        <taxon>Bacteroidota</taxon>
        <taxon>Bacteroidia</taxon>
        <taxon>Bacteroidales</taxon>
        <taxon>Prevotellaceae</taxon>
        <taxon>Segatella</taxon>
    </lineage>
</organism>
<dbReference type="EMBL" id="JAHOEP010000005">
    <property type="protein sequence ID" value="MBV3407309.1"/>
    <property type="molecule type" value="Genomic_DNA"/>
</dbReference>
<gene>
    <name evidence="2" type="ORF">KSW80_02610</name>
</gene>
<protein>
    <submittedName>
        <fullName evidence="2">Uncharacterized protein</fullName>
    </submittedName>
</protein>
<proteinExistence type="predicted"/>
<dbReference type="AlphaFoldDB" id="A0AAW4N4R9"/>
<reference evidence="2" key="1">
    <citation type="submission" date="2021-06" db="EMBL/GenBank/DDBJ databases">
        <title>Collection of gut derived symbiotic bacterial strains cultured from healthy donors.</title>
        <authorList>
            <person name="Lin H."/>
            <person name="Littmann E."/>
            <person name="Pamer E.G."/>
        </authorList>
    </citation>
    <scope>NUCLEOTIDE SEQUENCE</scope>
    <source>
        <strain evidence="2">MSK.21.60</strain>
    </source>
</reference>
<accession>A0AAW4N4R9</accession>
<name>A0AAW4N4R9_9BACT</name>
<sequence length="189" mass="21435">MRKIFLALAFLIVSLLSFAQEHIEFKGIPLNGSSMSFASKLKAKGYEQVYHSNFDYVLKGQFTGKEATVYVLGTRSSGTVWKVVAQLPEEDSWAHLKSDYNKYVELFTQKYGTPSDHFEFFSTPYYEGDGYELQALKNDKCTYSTYFKTEKGTLNVAITSSGNLSLGYEDKINTEIQTEEKNNADLNDI</sequence>
<comment type="caution">
    <text evidence="2">The sequence shown here is derived from an EMBL/GenBank/DDBJ whole genome shotgun (WGS) entry which is preliminary data.</text>
</comment>
<dbReference type="Proteomes" id="UP001196316">
    <property type="component" value="Unassembled WGS sequence"/>
</dbReference>
<feature type="chain" id="PRO_5043621649" evidence="1">
    <location>
        <begin position="20"/>
        <end position="189"/>
    </location>
</feature>